<dbReference type="Proteomes" id="UP000789759">
    <property type="component" value="Unassembled WGS sequence"/>
</dbReference>
<organism evidence="1 2">
    <name type="scientific">Cetraspora pellucida</name>
    <dbReference type="NCBI Taxonomy" id="1433469"/>
    <lineage>
        <taxon>Eukaryota</taxon>
        <taxon>Fungi</taxon>
        <taxon>Fungi incertae sedis</taxon>
        <taxon>Mucoromycota</taxon>
        <taxon>Glomeromycotina</taxon>
        <taxon>Glomeromycetes</taxon>
        <taxon>Diversisporales</taxon>
        <taxon>Gigasporaceae</taxon>
        <taxon>Cetraspora</taxon>
    </lineage>
</organism>
<evidence type="ECO:0000313" key="2">
    <source>
        <dbReference type="Proteomes" id="UP000789759"/>
    </source>
</evidence>
<comment type="caution">
    <text evidence="1">The sequence shown here is derived from an EMBL/GenBank/DDBJ whole genome shotgun (WGS) entry which is preliminary data.</text>
</comment>
<keyword evidence="2" id="KW-1185">Reference proteome</keyword>
<dbReference type="EMBL" id="CAJVQA010029699">
    <property type="protein sequence ID" value="CAG8797612.1"/>
    <property type="molecule type" value="Genomic_DNA"/>
</dbReference>
<protein>
    <submittedName>
        <fullName evidence="1">8476_t:CDS:1</fullName>
    </submittedName>
</protein>
<accession>A0A9N9JV53</accession>
<proteinExistence type="predicted"/>
<gene>
    <name evidence="1" type="ORF">CPELLU_LOCUS17458</name>
</gene>
<sequence>IDACDTTYTNSAEFFKELKNRESSLEWNMLLGKVVNNVLAIL</sequence>
<feature type="non-terminal residue" evidence="1">
    <location>
        <position position="1"/>
    </location>
</feature>
<name>A0A9N9JV53_9GLOM</name>
<dbReference type="AlphaFoldDB" id="A0A9N9JV53"/>
<evidence type="ECO:0000313" key="1">
    <source>
        <dbReference type="EMBL" id="CAG8797612.1"/>
    </source>
</evidence>
<reference evidence="1" key="1">
    <citation type="submission" date="2021-06" db="EMBL/GenBank/DDBJ databases">
        <authorList>
            <person name="Kallberg Y."/>
            <person name="Tangrot J."/>
            <person name="Rosling A."/>
        </authorList>
    </citation>
    <scope>NUCLEOTIDE SEQUENCE</scope>
    <source>
        <strain evidence="1">FL966</strain>
    </source>
</reference>